<dbReference type="Pfam" id="PF00505">
    <property type="entry name" value="HMG_box"/>
    <property type="match status" value="1"/>
</dbReference>
<feature type="region of interest" description="Disordered" evidence="2">
    <location>
        <begin position="1"/>
        <end position="20"/>
    </location>
</feature>
<evidence type="ECO:0000259" key="3">
    <source>
        <dbReference type="PROSITE" id="PS50118"/>
    </source>
</evidence>
<dbReference type="InterPro" id="IPR009071">
    <property type="entry name" value="HMG_box_dom"/>
</dbReference>
<dbReference type="GO" id="GO:0005634">
    <property type="term" value="C:nucleus"/>
    <property type="evidence" value="ECO:0007669"/>
    <property type="project" value="UniProtKB-UniRule"/>
</dbReference>
<evidence type="ECO:0000256" key="2">
    <source>
        <dbReference type="SAM" id="MobiDB-lite"/>
    </source>
</evidence>
<dbReference type="Gene3D" id="1.10.30.10">
    <property type="entry name" value="High mobility group box domain"/>
    <property type="match status" value="1"/>
</dbReference>
<keyword evidence="1" id="KW-0238">DNA-binding</keyword>
<keyword evidence="5" id="KW-1185">Reference proteome</keyword>
<dbReference type="PANTHER" id="PTHR47658">
    <property type="entry name" value="HIGH MOBILITY GROUP B PROTEIN 12-RELATED"/>
    <property type="match status" value="1"/>
</dbReference>
<gene>
    <name evidence="4" type="ORF">AALO_G00034310</name>
</gene>
<dbReference type="PROSITE" id="PS50118">
    <property type="entry name" value="HMG_BOX_2"/>
    <property type="match status" value="1"/>
</dbReference>
<evidence type="ECO:0000256" key="1">
    <source>
        <dbReference type="PROSITE-ProRule" id="PRU00267"/>
    </source>
</evidence>
<protein>
    <recommendedName>
        <fullName evidence="3">HMG box domain-containing protein</fullName>
    </recommendedName>
</protein>
<dbReference type="Proteomes" id="UP000823561">
    <property type="component" value="Chromosome 2"/>
</dbReference>
<keyword evidence="1" id="KW-0539">Nucleus</keyword>
<feature type="domain" description="HMG box" evidence="3">
    <location>
        <begin position="385"/>
        <end position="453"/>
    </location>
</feature>
<dbReference type="PANTHER" id="PTHR47658:SF1">
    <property type="entry name" value="MEIOSIS INITIATOR PROTEIN"/>
    <property type="match status" value="1"/>
</dbReference>
<accession>A0AAV6HFX4</accession>
<reference evidence="4" key="1">
    <citation type="submission" date="2020-10" db="EMBL/GenBank/DDBJ databases">
        <title>Chromosome-scale genome assembly of the Allis shad, Alosa alosa.</title>
        <authorList>
            <person name="Margot Z."/>
            <person name="Christophe K."/>
            <person name="Cabau C."/>
            <person name="Louis A."/>
            <person name="Berthelot C."/>
            <person name="Parey E."/>
            <person name="Roest Crollius H."/>
            <person name="Montfort J."/>
            <person name="Robinson-Rechavi M."/>
            <person name="Bucao C."/>
            <person name="Bouchez O."/>
            <person name="Gislard M."/>
            <person name="Lluch J."/>
            <person name="Milhes M."/>
            <person name="Lampietro C."/>
            <person name="Lopez Roques C."/>
            <person name="Donnadieu C."/>
            <person name="Braasch I."/>
            <person name="Desvignes T."/>
            <person name="Postlethwait J."/>
            <person name="Bobe J."/>
            <person name="Guiguen Y."/>
        </authorList>
    </citation>
    <scope>NUCLEOTIDE SEQUENCE</scope>
    <source>
        <strain evidence="4">M-15738</strain>
        <tissue evidence="4">Blood</tissue>
    </source>
</reference>
<sequence>MARTNAAGQRAKPQRRRRHVVQHACGTNWNNNLREIASLLPISDTMHGRGLTKKETLVHMLWYFEFLQTHIENLQARLPPGCLPVNETESESESEDSIVSEPESPPPPLQAKRKRQRLCARSQRGSELPAGSWISIKSELDNDEIKVEFLPEEDDQPAPMWQSGHNWTEPVSDDSDSVSTSSPDSVCSLSLLQAGSVVNGGHCSACDGRTSSEDGSPEQLQFTPPTGSALMSLREHRSDVFEQGDEGESICSAGSTPLMPKMPLFGTGRTLNLSPSLLTSPTRGVCHELLPQGQEDLQTLFEDVWVNSEANVSKIASLQSSQSNDSAPDWSGRRGRKLSVALTSSQSDEDEVGQDDITWTPQLMKVRHRRKPRAKVPPKAVPDAKKKCVNGFIMFCRINRKLYLQSRPATPSTVVTKALANIWHHLPKQERRIYCLKARRYSCQENRNVRVQEEEDDSGEECVPSPLHLLLADRRLCAAARGEPEP</sequence>
<feature type="compositionally biased region" description="Acidic residues" evidence="2">
    <location>
        <begin position="88"/>
        <end position="98"/>
    </location>
</feature>
<dbReference type="SUPFAM" id="SSF47095">
    <property type="entry name" value="HMG-box"/>
    <property type="match status" value="1"/>
</dbReference>
<dbReference type="EMBL" id="JADWDJ010000002">
    <property type="protein sequence ID" value="KAG5285122.1"/>
    <property type="molecule type" value="Genomic_DNA"/>
</dbReference>
<evidence type="ECO:0000313" key="5">
    <source>
        <dbReference type="Proteomes" id="UP000823561"/>
    </source>
</evidence>
<organism evidence="4 5">
    <name type="scientific">Alosa alosa</name>
    <name type="common">allis shad</name>
    <dbReference type="NCBI Taxonomy" id="278164"/>
    <lineage>
        <taxon>Eukaryota</taxon>
        <taxon>Metazoa</taxon>
        <taxon>Chordata</taxon>
        <taxon>Craniata</taxon>
        <taxon>Vertebrata</taxon>
        <taxon>Euteleostomi</taxon>
        <taxon>Actinopterygii</taxon>
        <taxon>Neopterygii</taxon>
        <taxon>Teleostei</taxon>
        <taxon>Clupei</taxon>
        <taxon>Clupeiformes</taxon>
        <taxon>Clupeoidei</taxon>
        <taxon>Clupeidae</taxon>
        <taxon>Alosa</taxon>
    </lineage>
</organism>
<dbReference type="GO" id="GO:0003677">
    <property type="term" value="F:DNA binding"/>
    <property type="evidence" value="ECO:0007669"/>
    <property type="project" value="UniProtKB-UniRule"/>
</dbReference>
<name>A0AAV6HFX4_9TELE</name>
<feature type="DNA-binding region" description="HMG box" evidence="1">
    <location>
        <begin position="385"/>
        <end position="453"/>
    </location>
</feature>
<evidence type="ECO:0000313" key="4">
    <source>
        <dbReference type="EMBL" id="KAG5285122.1"/>
    </source>
</evidence>
<comment type="caution">
    <text evidence="4">The sequence shown here is derived from an EMBL/GenBank/DDBJ whole genome shotgun (WGS) entry which is preliminary data.</text>
</comment>
<dbReference type="CDD" id="cd21977">
    <property type="entry name" value="HMG-box_BHMG1"/>
    <property type="match status" value="1"/>
</dbReference>
<dbReference type="InterPro" id="IPR036910">
    <property type="entry name" value="HMG_box_dom_sf"/>
</dbReference>
<feature type="region of interest" description="Disordered" evidence="2">
    <location>
        <begin position="82"/>
        <end position="124"/>
    </location>
</feature>
<dbReference type="AlphaFoldDB" id="A0AAV6HFX4"/>
<feature type="region of interest" description="Disordered" evidence="2">
    <location>
        <begin position="150"/>
        <end position="182"/>
    </location>
</feature>
<proteinExistence type="predicted"/>